<feature type="compositionally biased region" description="Basic and acidic residues" evidence="8">
    <location>
        <begin position="640"/>
        <end position="668"/>
    </location>
</feature>
<keyword evidence="3" id="KW-0597">Phosphoprotein</keyword>
<feature type="domain" description="PH" evidence="9">
    <location>
        <begin position="42"/>
        <end position="149"/>
    </location>
</feature>
<evidence type="ECO:0000256" key="5">
    <source>
        <dbReference type="ARBA" id="ARBA00023203"/>
    </source>
</evidence>
<reference evidence="10" key="1">
    <citation type="journal article" date="2014" name="Nature">
        <title>Elephant shark genome provides unique insights into gnathostome evolution.</title>
        <authorList>
            <consortium name="International Elephant Shark Genome Sequencing Consortium"/>
            <person name="Venkatesh B."/>
            <person name="Lee A.P."/>
            <person name="Ravi V."/>
            <person name="Maurya A.K."/>
            <person name="Lian M.M."/>
            <person name="Swann J.B."/>
            <person name="Ohta Y."/>
            <person name="Flajnik M.F."/>
            <person name="Sutoh Y."/>
            <person name="Kasahara M."/>
            <person name="Hoon S."/>
            <person name="Gangu V."/>
            <person name="Roy S.W."/>
            <person name="Irimia M."/>
            <person name="Korzh V."/>
            <person name="Kondrychyn I."/>
            <person name="Lim Z.W."/>
            <person name="Tay B.H."/>
            <person name="Tohari S."/>
            <person name="Kong K.W."/>
            <person name="Ho S."/>
            <person name="Lorente-Galdos B."/>
            <person name="Quilez J."/>
            <person name="Marques-Bonet T."/>
            <person name="Raney B.J."/>
            <person name="Ingham P.W."/>
            <person name="Tay A."/>
            <person name="Hillier L.W."/>
            <person name="Minx P."/>
            <person name="Boehm T."/>
            <person name="Wilson R.K."/>
            <person name="Brenner S."/>
            <person name="Warren W.C."/>
        </authorList>
    </citation>
    <scope>NUCLEOTIDE SEQUENCE</scope>
    <source>
        <tissue evidence="10">Intestine</tissue>
    </source>
</reference>
<keyword evidence="5" id="KW-0009">Actin-binding</keyword>
<dbReference type="InterPro" id="IPR001849">
    <property type="entry name" value="PH_domain"/>
</dbReference>
<evidence type="ECO:0000256" key="6">
    <source>
        <dbReference type="ARBA" id="ARBA00023212"/>
    </source>
</evidence>
<feature type="region of interest" description="Disordered" evidence="8">
    <location>
        <begin position="631"/>
        <end position="668"/>
    </location>
</feature>
<sequence length="2328" mass="265891">MSAPDQACRKFQANFFNRSKCQNCFKARDSHPVSDRDRSQAKPIYGGWLLLAPEGISFDNPGQRSRKWQRRFFILYEHGLLCYALDEMPSTLPQGSINMNQSTDVLEGESTTAHKYSLCILTPEKQHFIRAENRETINGWFETLIVYPRANKQNPKKKRKVESPPAQEPGPAKIAVTQCHIPGVEKIPSQKSTLWQKELPETRNHPQHCPQGPAPMAVFPRTPALDEGSGTKETFGTASTSHRGGQHRNDCCSLEKLPATYKPLGSLPGTGTFSRYSCPESGSVAACSPQLSCHPFPPTDRNLSISSSQSSLGSDTSSSSLSSASPLDTLGPGLETRHTDYVTLADIPRVKRNSHREAFRAERQARARSPGREEVIRLFGYERRKSQVIEQFEALQMEASSPGDTKINNETRQGRSETRNFSRKRECVSESGNLSSVHPPLCSRAMSLDRRVTESAVTPDLLNFKKGWMSKLSEEGQWKKHWFVLTDRFLRFYRDSVAEEAVDLDGEVDLNGCSEATECEVQRNYGFQINTQAGVCVLSAMTSGIRNSWIQAIMKNVRPVTMPDVASHVSEEKQKARTLFEGSFRMKTKAETGTCVETESKRSRTRERRREGRSKTLDWAEFCRDTKVDLDLSNSSATEPDPRELERDRARRREERRRRFETAEDSHSLHDEPLMRLEVDGSIRTPKAARPENVSVEIEQRWHQVESARLCEENQVPIPIHSTQANGQERLPAQEPQALSTELEQAQRELRNLNEQNRQLQGQLQVSREQTQAARDGYVLQTKVTSPPRSLETHQSANPHLPIEFGAECEKQALNHDREETRGLIHIHKGSDNGEPTTEQQLAKWQQQSTVEWEQERTLNLQLRESEERLEAEVLFLEKTQALWELERQQISPRGDMQTLQYSRQLHASEQGILNEEEMFQKHYEIFKQNYVKEKAIQLQTLRRGEESLEQYENCLGDFKEQLDDLQRGKPRNSLQGSQMSQLLEEQDITVQILSQSLMQCEKEQLVEKVMNKATKRQDQPAEILMVKNSHKQLTQQLQVAHKLLDDKSRELNEVKDVYENLIKKKDRMLNEAMIKLYALGNSLEETEKQLQAQTSLLQQLSPQDASTHTLNQQDNLQNKLSTAEKQISELKQQLDMLQLENEELELKNTRMGSLQQYEASQESELKAELTSTEPDLILSGVDNGVTGGESDSAFPKWQRIRFSRIQCHKYRAGDGTGKLLGLGLASDISQGRSLSVDGVLSAPLYAASSAGSEAGKELLSSDEKLKAATLILEKEADQDVPNPKRMKPEAQLQEQLQERVFTADSVNIRLEVEKAKRWKLIQDLNGHLGAIELQYGQVCSLMETCDHNVQVLLRESNKASSVHLHTLLEVQSSLANAIHCLEKVRRSLEQQHMELQDAHEQIHNGLSDRAMLLRGQFLLAREREVFQQQEASDQDKVKLFADKLAFEALILNKMAQTLQSEASDSTGLGGLCEEFEVFVSEADNVADGTSEPCSTVDFAEILLKKIISEGEFWIEVEKLRKNIRPEEDKDKKEECDAVLIDAFASKVAQSASLKAELTLAVQKVAEFFRLKVQNLEQEIQTARQEIREKDKILSEVLDPSKSPAHSEFVQLLKEVPKRKMFNIRHPELILAQIEREEARNPTLNVVEKHLNDISGKKQEECDFSARAELSDQLKERANILQQLAEGLQSLSQGETEKIRQKLLEVSQVLSSYVYMKNINNYASVLVQEAGIQAQISYIVCKIQTDYKEEHKRYKDLCSDMDALCQKHAKNIASIQLKYEEVLHKEWQGYSEALATLEKENEALKHQNSCLDAELALKQTLLQDMEKKHQDSLQQVQAEHELELKLIHKNLEGLETADQNTLGVAPREAESPKNCQQTKIKDLEECFHNKMQELSRVREDENHLHAQYEQRVRALENALEHKRENSESLFQQSFLRKRSSGTKEDTGPRRRQLLGDVGQAEGRFHLDSMTVLQERIEDLETQMNLMRDELEQKGLEENAADLKEKKQKDFDNLKATCERAFAAMEESHHKVLEDLQRRHQRERETLEREKQQLLAEETAATIAAIEAMKNAHREELEREQGKTQRSQISGMNSDTEALHKQHMEEIESVQRELEVLSEQYSHKCLENAHLAQALEAERQALQQCQRENQELNTHNQDLNKRLAAEFARLRELVTGEGRGDRAGSPSSQGKDGYELEVLLRVKESEIQYLKQEISSVKDELHTALRDKKYSTDKYKDIYTELSIVRAKADCDINRLREQLKEATEALCGGSGHVPVYDIMKSKSNPDFLKRERPQYSRPLRTLRSKSLKEGLTIQERMKLFESKDSRKL</sequence>
<feature type="compositionally biased region" description="Basic and acidic residues" evidence="8">
    <location>
        <begin position="407"/>
        <end position="428"/>
    </location>
</feature>
<evidence type="ECO:0000256" key="8">
    <source>
        <dbReference type="SAM" id="MobiDB-lite"/>
    </source>
</evidence>
<evidence type="ECO:0000256" key="2">
    <source>
        <dbReference type="ARBA" id="ARBA00022490"/>
    </source>
</evidence>
<feature type="region of interest" description="Disordered" evidence="8">
    <location>
        <begin position="298"/>
        <end position="335"/>
    </location>
</feature>
<dbReference type="SMART" id="SM00233">
    <property type="entry name" value="PH"/>
    <property type="match status" value="2"/>
</dbReference>
<keyword evidence="4 7" id="KW-0175">Coiled coil</keyword>
<dbReference type="PROSITE" id="PS50003">
    <property type="entry name" value="PH_DOMAIN"/>
    <property type="match status" value="2"/>
</dbReference>
<feature type="coiled-coil region" evidence="7">
    <location>
        <begin position="736"/>
        <end position="770"/>
    </location>
</feature>
<feature type="coiled-coil region" evidence="7">
    <location>
        <begin position="2029"/>
        <end position="2161"/>
    </location>
</feature>
<feature type="coiled-coil region" evidence="7">
    <location>
        <begin position="1566"/>
        <end position="1593"/>
    </location>
</feature>
<feature type="region of interest" description="Disordered" evidence="8">
    <location>
        <begin position="590"/>
        <end position="611"/>
    </location>
</feature>
<dbReference type="Gene3D" id="2.30.29.30">
    <property type="entry name" value="Pleckstrin-homology domain (PH domain)/Phosphotyrosine-binding domain (PTB)"/>
    <property type="match status" value="2"/>
</dbReference>
<feature type="compositionally biased region" description="Low complexity" evidence="8">
    <location>
        <begin position="303"/>
        <end position="327"/>
    </location>
</feature>
<evidence type="ECO:0000256" key="3">
    <source>
        <dbReference type="ARBA" id="ARBA00022553"/>
    </source>
</evidence>
<feature type="coiled-coil region" evidence="7">
    <location>
        <begin position="1969"/>
        <end position="2005"/>
    </location>
</feature>
<feature type="region of interest" description="Disordered" evidence="8">
    <location>
        <begin position="399"/>
        <end position="432"/>
    </location>
</feature>
<evidence type="ECO:0000259" key="9">
    <source>
        <dbReference type="PROSITE" id="PS50003"/>
    </source>
</evidence>
<feature type="region of interest" description="Disordered" evidence="8">
    <location>
        <begin position="152"/>
        <end position="173"/>
    </location>
</feature>
<dbReference type="Pfam" id="PF00169">
    <property type="entry name" value="PH"/>
    <property type="match status" value="2"/>
</dbReference>
<proteinExistence type="evidence at transcript level"/>
<dbReference type="GO" id="GO:0051015">
    <property type="term" value="F:actin filament binding"/>
    <property type="evidence" value="ECO:0007669"/>
    <property type="project" value="TreeGrafter"/>
</dbReference>
<dbReference type="InterPro" id="IPR011993">
    <property type="entry name" value="PH-like_dom_sf"/>
</dbReference>
<feature type="compositionally biased region" description="Basic and acidic residues" evidence="8">
    <location>
        <begin position="598"/>
        <end position="611"/>
    </location>
</feature>
<keyword evidence="6" id="KW-0206">Cytoskeleton</keyword>
<dbReference type="PANTHER" id="PTHR17271">
    <property type="entry name" value="PLECKSTRIN HOMOLOGY PH DOMAIN-CONTAINING PROTEIN"/>
    <property type="match status" value="1"/>
</dbReference>
<accession>V9K7Z4</accession>
<dbReference type="PANTHER" id="PTHR17271:SF9">
    <property type="entry name" value="MYOSIN PHOSPHATASE RHO-INTERACTING PROTEIN"/>
    <property type="match status" value="1"/>
</dbReference>
<feature type="region of interest" description="Disordered" evidence="8">
    <location>
        <begin position="225"/>
        <end position="248"/>
    </location>
</feature>
<dbReference type="EMBL" id="JW861166">
    <property type="protein sequence ID" value="AFO93683.1"/>
    <property type="molecule type" value="mRNA"/>
</dbReference>
<evidence type="ECO:0000256" key="4">
    <source>
        <dbReference type="ARBA" id="ARBA00023054"/>
    </source>
</evidence>
<dbReference type="GO" id="GO:0015629">
    <property type="term" value="C:actin cytoskeleton"/>
    <property type="evidence" value="ECO:0007669"/>
    <property type="project" value="UniProtKB-ARBA"/>
</dbReference>
<organism evidence="10">
    <name type="scientific">Callorhinchus milii</name>
    <name type="common">Ghost shark</name>
    <dbReference type="NCBI Taxonomy" id="7868"/>
    <lineage>
        <taxon>Eukaryota</taxon>
        <taxon>Metazoa</taxon>
        <taxon>Chordata</taxon>
        <taxon>Craniata</taxon>
        <taxon>Vertebrata</taxon>
        <taxon>Chondrichthyes</taxon>
        <taxon>Holocephali</taxon>
        <taxon>Chimaeriformes</taxon>
        <taxon>Callorhinchidae</taxon>
        <taxon>Callorhinchus</taxon>
    </lineage>
</organism>
<dbReference type="InterPro" id="IPR052223">
    <property type="entry name" value="Actin_Cytoskeleton_Reg"/>
</dbReference>
<feature type="coiled-coil region" evidence="7">
    <location>
        <begin position="1787"/>
        <end position="1814"/>
    </location>
</feature>
<feature type="region of interest" description="Disordered" evidence="8">
    <location>
        <begin position="1923"/>
        <end position="1951"/>
    </location>
</feature>
<evidence type="ECO:0000256" key="7">
    <source>
        <dbReference type="SAM" id="Coils"/>
    </source>
</evidence>
<evidence type="ECO:0000256" key="1">
    <source>
        <dbReference type="ARBA" id="ARBA00004245"/>
    </source>
</evidence>
<feature type="domain" description="PH" evidence="9">
    <location>
        <begin position="462"/>
        <end position="558"/>
    </location>
</feature>
<name>V9K7Z4_CALMI</name>
<protein>
    <submittedName>
        <fullName evidence="10">Myosin phosphatase Rho-interacting protein-like protein</fullName>
    </submittedName>
</protein>
<comment type="subcellular location">
    <subcellularLocation>
        <location evidence="1">Cytoplasm</location>
        <location evidence="1">Cytoskeleton</location>
    </subcellularLocation>
</comment>
<evidence type="ECO:0000313" key="10">
    <source>
        <dbReference type="EMBL" id="AFO93683.1"/>
    </source>
</evidence>
<dbReference type="FunFam" id="2.30.29.30:FF:000133">
    <property type="entry name" value="myosin phosphatase Rho-interacting protein isoform X1"/>
    <property type="match status" value="1"/>
</dbReference>
<keyword evidence="2" id="KW-0963">Cytoplasm</keyword>
<feature type="coiled-coil region" evidence="7">
    <location>
        <begin position="1031"/>
        <end position="1072"/>
    </location>
</feature>
<dbReference type="SUPFAM" id="SSF50729">
    <property type="entry name" value="PH domain-like"/>
    <property type="match status" value="2"/>
</dbReference>
<feature type="coiled-coil region" evidence="7">
    <location>
        <begin position="1114"/>
        <end position="1148"/>
    </location>
</feature>
<feature type="compositionally biased region" description="Polar residues" evidence="8">
    <location>
        <begin position="231"/>
        <end position="243"/>
    </location>
</feature>